<accession>A0A7N5JBY0</accession>
<dbReference type="GO" id="GO:0016020">
    <property type="term" value="C:membrane"/>
    <property type="evidence" value="ECO:0007669"/>
    <property type="project" value="UniProtKB-SubCell"/>
</dbReference>
<dbReference type="AlphaFoldDB" id="A0A7N5JBY0"/>
<dbReference type="GO" id="GO:0043269">
    <property type="term" value="P:regulation of monoatomic ion transport"/>
    <property type="evidence" value="ECO:0007669"/>
    <property type="project" value="InterPro"/>
</dbReference>
<dbReference type="GO" id="GO:0017080">
    <property type="term" value="F:sodium channel regulator activity"/>
    <property type="evidence" value="ECO:0007669"/>
    <property type="project" value="TreeGrafter"/>
</dbReference>
<reference evidence="8" key="3">
    <citation type="submission" date="2025-09" db="UniProtKB">
        <authorList>
            <consortium name="Ensembl"/>
        </authorList>
    </citation>
    <scope>IDENTIFICATION</scope>
</reference>
<sequence length="89" mass="9720">MKFTAMEILLCLLAGLPVLKANDPTDKNGPFYYDFNSLRLGGLIFAGILCFLGIVILLSGKCKCKPKRRSSIQISVAPKRPLKGESSEC</sequence>
<feature type="chain" id="PRO_5031596523" description="FXYD domain-containing ion transport regulator" evidence="7">
    <location>
        <begin position="22"/>
        <end position="89"/>
    </location>
</feature>
<evidence type="ECO:0000256" key="3">
    <source>
        <dbReference type="ARBA" id="ARBA00022448"/>
    </source>
</evidence>
<dbReference type="GeneTree" id="ENSGT00940000153062"/>
<reference evidence="8" key="2">
    <citation type="submission" date="2025-08" db="UniProtKB">
        <authorList>
            <consortium name="Ensembl"/>
        </authorList>
    </citation>
    <scope>IDENTIFICATION</scope>
</reference>
<comment type="subcellular location">
    <subcellularLocation>
        <location evidence="1">Membrane</location>
        <topology evidence="1">Single-pass membrane protein</topology>
    </subcellularLocation>
</comment>
<dbReference type="PANTHER" id="PTHR14132:SF11">
    <property type="entry name" value="FXYD DOMAIN-CONTAINING ION TRANSPORT REGULATOR 3"/>
    <property type="match status" value="1"/>
</dbReference>
<dbReference type="Ensembl" id="ENSAMET00000037740.1">
    <property type="protein sequence ID" value="ENSAMEP00000023073.1"/>
    <property type="gene ID" value="ENSAMEG00000025369.1"/>
</dbReference>
<dbReference type="Proteomes" id="UP000008912">
    <property type="component" value="Unassembled WGS sequence"/>
</dbReference>
<dbReference type="Pfam" id="PF02038">
    <property type="entry name" value="ATP1G1_PLM_MAT8"/>
    <property type="match status" value="1"/>
</dbReference>
<dbReference type="CDD" id="cd20328">
    <property type="entry name" value="FXYD3-like"/>
    <property type="match status" value="1"/>
</dbReference>
<comment type="similarity">
    <text evidence="2 7">Belongs to the FXYD family.</text>
</comment>
<evidence type="ECO:0000313" key="9">
    <source>
        <dbReference type="Proteomes" id="UP000008912"/>
    </source>
</evidence>
<keyword evidence="6 7" id="KW-0472">Membrane</keyword>
<protein>
    <recommendedName>
        <fullName evidence="7">FXYD domain-containing ion transport regulator</fullName>
    </recommendedName>
</protein>
<keyword evidence="4 7" id="KW-0812">Transmembrane</keyword>
<evidence type="ECO:0000313" key="8">
    <source>
        <dbReference type="Ensembl" id="ENSAMEP00000023073.1"/>
    </source>
</evidence>
<dbReference type="InterPro" id="IPR000272">
    <property type="entry name" value="Ion-transport_regulator_FXYD"/>
</dbReference>
<keyword evidence="3 7" id="KW-0813">Transport</keyword>
<keyword evidence="7" id="KW-1133">Transmembrane helix</keyword>
<feature type="signal peptide" evidence="7">
    <location>
        <begin position="1"/>
        <end position="21"/>
    </location>
</feature>
<dbReference type="InParanoid" id="A0A7N5JBY0"/>
<keyword evidence="9" id="KW-1185">Reference proteome</keyword>
<proteinExistence type="inferred from homology"/>
<evidence type="ECO:0000256" key="5">
    <source>
        <dbReference type="ARBA" id="ARBA00023065"/>
    </source>
</evidence>
<dbReference type="GO" id="GO:0006811">
    <property type="term" value="P:monoatomic ion transport"/>
    <property type="evidence" value="ECO:0007669"/>
    <property type="project" value="UniProtKB-KW"/>
</dbReference>
<name>A0A7N5JBY0_AILME</name>
<evidence type="ECO:0000256" key="4">
    <source>
        <dbReference type="ARBA" id="ARBA00022692"/>
    </source>
</evidence>
<organism evidence="8 9">
    <name type="scientific">Ailuropoda melanoleuca</name>
    <name type="common">Giant panda</name>
    <dbReference type="NCBI Taxonomy" id="9646"/>
    <lineage>
        <taxon>Eukaryota</taxon>
        <taxon>Metazoa</taxon>
        <taxon>Chordata</taxon>
        <taxon>Craniata</taxon>
        <taxon>Vertebrata</taxon>
        <taxon>Euteleostomi</taxon>
        <taxon>Mammalia</taxon>
        <taxon>Eutheria</taxon>
        <taxon>Laurasiatheria</taxon>
        <taxon>Carnivora</taxon>
        <taxon>Caniformia</taxon>
        <taxon>Ursidae</taxon>
        <taxon>Ailuropoda</taxon>
    </lineage>
</organism>
<keyword evidence="7" id="KW-0732">Signal</keyword>
<dbReference type="PANTHER" id="PTHR14132">
    <property type="entry name" value="SODIUM/POTASSIUM-TRANSPORTING ATPASE SUBUNIT GAMMA"/>
    <property type="match status" value="1"/>
</dbReference>
<keyword evidence="5 7" id="KW-0406">Ion transport</keyword>
<reference evidence="8 9" key="1">
    <citation type="journal article" date="2010" name="Nature">
        <title>The sequence and de novo assembly of the giant panda genome.</title>
        <authorList>
            <person name="Li R."/>
            <person name="Fan W."/>
            <person name="Tian G."/>
            <person name="Zhu H."/>
            <person name="He L."/>
            <person name="Cai J."/>
            <person name="Huang Q."/>
            <person name="Cai Q."/>
            <person name="Li B."/>
            <person name="Bai Y."/>
            <person name="Zhang Z."/>
            <person name="Zhang Y."/>
            <person name="Wang W."/>
            <person name="Li J."/>
            <person name="Wei F."/>
            <person name="Li H."/>
            <person name="Jian M."/>
            <person name="Li J."/>
            <person name="Zhang Z."/>
            <person name="Nielsen R."/>
            <person name="Li D."/>
            <person name="Gu W."/>
            <person name="Yang Z."/>
            <person name="Xuan Z."/>
            <person name="Ryder O.A."/>
            <person name="Leung F.C."/>
            <person name="Zhou Y."/>
            <person name="Cao J."/>
            <person name="Sun X."/>
            <person name="Fu Y."/>
            <person name="Fang X."/>
            <person name="Guo X."/>
            <person name="Wang B."/>
            <person name="Hou R."/>
            <person name="Shen F."/>
            <person name="Mu B."/>
            <person name="Ni P."/>
            <person name="Lin R."/>
            <person name="Qian W."/>
            <person name="Wang G."/>
            <person name="Yu C."/>
            <person name="Nie W."/>
            <person name="Wang J."/>
            <person name="Wu Z."/>
            <person name="Liang H."/>
            <person name="Min J."/>
            <person name="Wu Q."/>
            <person name="Cheng S."/>
            <person name="Ruan J."/>
            <person name="Wang M."/>
            <person name="Shi Z."/>
            <person name="Wen M."/>
            <person name="Liu B."/>
            <person name="Ren X."/>
            <person name="Zheng H."/>
            <person name="Dong D."/>
            <person name="Cook K."/>
            <person name="Shan G."/>
            <person name="Zhang H."/>
            <person name="Kosiol C."/>
            <person name="Xie X."/>
            <person name="Lu Z."/>
            <person name="Zheng H."/>
            <person name="Li Y."/>
            <person name="Steiner C.C."/>
            <person name="Lam T.T."/>
            <person name="Lin S."/>
            <person name="Zhang Q."/>
            <person name="Li G."/>
            <person name="Tian J."/>
            <person name="Gong T."/>
            <person name="Liu H."/>
            <person name="Zhang D."/>
            <person name="Fang L."/>
            <person name="Ye C."/>
            <person name="Zhang J."/>
            <person name="Hu W."/>
            <person name="Xu A."/>
            <person name="Ren Y."/>
            <person name="Zhang G."/>
            <person name="Bruford M.W."/>
            <person name="Li Q."/>
            <person name="Ma L."/>
            <person name="Guo Y."/>
            <person name="An N."/>
            <person name="Hu Y."/>
            <person name="Zheng Y."/>
            <person name="Shi Y."/>
            <person name="Li Z."/>
            <person name="Liu Q."/>
            <person name="Chen Y."/>
            <person name="Zhao J."/>
            <person name="Qu N."/>
            <person name="Zhao S."/>
            <person name="Tian F."/>
            <person name="Wang X."/>
            <person name="Wang H."/>
            <person name="Xu L."/>
            <person name="Liu X."/>
            <person name="Vinar T."/>
            <person name="Wang Y."/>
            <person name="Lam T.W."/>
            <person name="Yiu S.M."/>
            <person name="Liu S."/>
            <person name="Zhang H."/>
            <person name="Li D."/>
            <person name="Huang Y."/>
            <person name="Wang X."/>
            <person name="Yang G."/>
            <person name="Jiang Z."/>
            <person name="Wang J."/>
            <person name="Qin N."/>
            <person name="Li L."/>
            <person name="Li J."/>
            <person name="Bolund L."/>
            <person name="Kristiansen K."/>
            <person name="Wong G.K."/>
            <person name="Olson M."/>
            <person name="Zhang X."/>
            <person name="Li S."/>
            <person name="Yang H."/>
            <person name="Wang J."/>
            <person name="Wang J."/>
        </authorList>
    </citation>
    <scope>NUCLEOTIDE SEQUENCE [LARGE SCALE GENOMIC DNA]</scope>
</reference>
<evidence type="ECO:0000256" key="6">
    <source>
        <dbReference type="ARBA" id="ARBA00023136"/>
    </source>
</evidence>
<dbReference type="Gene3D" id="1.20.5.780">
    <property type="entry name" value="Single helix bin"/>
    <property type="match status" value="1"/>
</dbReference>
<feature type="transmembrane region" description="Helical" evidence="7">
    <location>
        <begin position="37"/>
        <end position="59"/>
    </location>
</feature>
<evidence type="ECO:0000256" key="2">
    <source>
        <dbReference type="ARBA" id="ARBA00005948"/>
    </source>
</evidence>
<evidence type="ECO:0000256" key="1">
    <source>
        <dbReference type="ARBA" id="ARBA00004167"/>
    </source>
</evidence>
<evidence type="ECO:0000256" key="7">
    <source>
        <dbReference type="RuleBase" id="RU364131"/>
    </source>
</evidence>